<dbReference type="NCBIfam" id="TIGR02364">
    <property type="entry name" value="dha_pts"/>
    <property type="match status" value="1"/>
</dbReference>
<dbReference type="OrthoDB" id="9765468at2"/>
<dbReference type="InterPro" id="IPR012844">
    <property type="entry name" value="DhaM_N"/>
</dbReference>
<keyword evidence="14" id="KW-0460">Magnesium</keyword>
<dbReference type="GO" id="GO:0016020">
    <property type="term" value="C:membrane"/>
    <property type="evidence" value="ECO:0007669"/>
    <property type="project" value="InterPro"/>
</dbReference>
<dbReference type="InterPro" id="IPR015813">
    <property type="entry name" value="Pyrv/PenolPyrv_kinase-like_dom"/>
</dbReference>
<accession>A0A3A6R0Q4</accession>
<comment type="function">
    <text evidence="4">Component of the dihydroxyacetone kinase complex, which is responsible for the phosphoenolpyruvate (PEP)-dependent phosphorylation of dihydroxyacetone. DhaM serves as the phosphoryl donor. Is phosphorylated by phosphoenolpyruvate in an EI- and HPr-dependent reaction, and a phosphorelay system on histidine residues finally leads to phosphoryl transfer to DhaL and dihydroxyacetone.</text>
</comment>
<dbReference type="Pfam" id="PF00391">
    <property type="entry name" value="PEP-utilizers"/>
    <property type="match status" value="1"/>
</dbReference>
<dbReference type="PROSITE" id="PS51096">
    <property type="entry name" value="PTS_EIIA_TYPE_4"/>
    <property type="match status" value="1"/>
</dbReference>
<dbReference type="Pfam" id="PF00381">
    <property type="entry name" value="PTS-HPr"/>
    <property type="match status" value="1"/>
</dbReference>
<dbReference type="Gene3D" id="3.20.20.60">
    <property type="entry name" value="Phosphoenolpyruvate-binding domains"/>
    <property type="match status" value="1"/>
</dbReference>
<comment type="caution">
    <text evidence="18">The sequence shown here is derived from an EMBL/GenBank/DDBJ whole genome shotgun (WGS) entry which is preliminary data.</text>
</comment>
<dbReference type="SUPFAM" id="SSF53062">
    <property type="entry name" value="PTS system fructose IIA component-like"/>
    <property type="match status" value="1"/>
</dbReference>
<dbReference type="PROSITE" id="PS51350">
    <property type="entry name" value="PTS_HPR_DOM"/>
    <property type="match status" value="1"/>
</dbReference>
<comment type="catalytic activity">
    <reaction evidence="1">
        <text>L-histidyl-[protein] + phosphoenolpyruvate = N(pros)-phospho-L-histidyl-[protein] + pyruvate</text>
        <dbReference type="Rhea" id="RHEA:23880"/>
        <dbReference type="Rhea" id="RHEA-COMP:9745"/>
        <dbReference type="Rhea" id="RHEA-COMP:9746"/>
        <dbReference type="ChEBI" id="CHEBI:15361"/>
        <dbReference type="ChEBI" id="CHEBI:29979"/>
        <dbReference type="ChEBI" id="CHEBI:58702"/>
        <dbReference type="ChEBI" id="CHEBI:64837"/>
        <dbReference type="EC" id="2.7.3.9"/>
    </reaction>
</comment>
<dbReference type="AlphaFoldDB" id="A0A3A6R0Q4"/>
<evidence type="ECO:0000256" key="13">
    <source>
        <dbReference type="ARBA" id="ARBA00022777"/>
    </source>
</evidence>
<dbReference type="InterPro" id="IPR036618">
    <property type="entry name" value="PtsI_HPr-bd_sf"/>
</dbReference>
<dbReference type="InterPro" id="IPR008279">
    <property type="entry name" value="PEP-util_enz_mobile_dom"/>
</dbReference>
<evidence type="ECO:0000256" key="14">
    <source>
        <dbReference type="ARBA" id="ARBA00022842"/>
    </source>
</evidence>
<evidence type="ECO:0000256" key="12">
    <source>
        <dbReference type="ARBA" id="ARBA00022723"/>
    </source>
</evidence>
<dbReference type="Pfam" id="PF05524">
    <property type="entry name" value="PEP-utilisers_N"/>
    <property type="match status" value="1"/>
</dbReference>
<dbReference type="GO" id="GO:0047324">
    <property type="term" value="F:phosphoenolpyruvate-glycerone phosphotransferase activity"/>
    <property type="evidence" value="ECO:0007669"/>
    <property type="project" value="UniProtKB-EC"/>
</dbReference>
<dbReference type="Gene3D" id="3.40.50.510">
    <property type="entry name" value="Phosphotransferase system, mannose-type IIA component"/>
    <property type="match status" value="1"/>
</dbReference>
<dbReference type="SUPFAM" id="SSF52009">
    <property type="entry name" value="Phosphohistidine domain"/>
    <property type="match status" value="1"/>
</dbReference>
<dbReference type="NCBIfam" id="TIGR01003">
    <property type="entry name" value="PTS_HPr_family"/>
    <property type="match status" value="1"/>
</dbReference>
<evidence type="ECO:0000313" key="18">
    <source>
        <dbReference type="EMBL" id="RJX74359.1"/>
    </source>
</evidence>
<keyword evidence="8" id="KW-0963">Cytoplasm</keyword>
<dbReference type="InterPro" id="IPR035895">
    <property type="entry name" value="HPr-like_sf"/>
</dbReference>
<dbReference type="PROSITE" id="PS00369">
    <property type="entry name" value="PTS_HPR_HIS"/>
    <property type="match status" value="1"/>
</dbReference>
<keyword evidence="10 18" id="KW-0808">Transferase</keyword>
<evidence type="ECO:0000256" key="4">
    <source>
        <dbReference type="ARBA" id="ARBA00002788"/>
    </source>
</evidence>
<dbReference type="PANTHER" id="PTHR46244">
    <property type="entry name" value="PHOSPHOENOLPYRUVATE-PROTEIN PHOSPHOTRANSFERASE"/>
    <property type="match status" value="1"/>
</dbReference>
<dbReference type="PRINTS" id="PR01736">
    <property type="entry name" value="PHPHTRNFRASE"/>
</dbReference>
<proteinExistence type="inferred from homology"/>
<dbReference type="PROSITE" id="PS00370">
    <property type="entry name" value="PEP_ENZYMES_PHOS_SITE"/>
    <property type="match status" value="1"/>
</dbReference>
<evidence type="ECO:0000256" key="15">
    <source>
        <dbReference type="ARBA" id="ARBA00046577"/>
    </source>
</evidence>
<evidence type="ECO:0000256" key="7">
    <source>
        <dbReference type="ARBA" id="ARBA00022448"/>
    </source>
</evidence>
<keyword evidence="7" id="KW-0813">Transport</keyword>
<dbReference type="InterPro" id="IPR018274">
    <property type="entry name" value="PEP_util_AS"/>
</dbReference>
<dbReference type="Gene3D" id="3.50.30.10">
    <property type="entry name" value="Phosphohistidine domain"/>
    <property type="match status" value="1"/>
</dbReference>
<keyword evidence="18" id="KW-0670">Pyruvate</keyword>
<dbReference type="GO" id="GO:0005737">
    <property type="term" value="C:cytoplasm"/>
    <property type="evidence" value="ECO:0007669"/>
    <property type="project" value="UniProtKB-SubCell"/>
</dbReference>
<dbReference type="Pfam" id="PF03610">
    <property type="entry name" value="EIIA-man"/>
    <property type="match status" value="1"/>
</dbReference>
<evidence type="ECO:0000256" key="11">
    <source>
        <dbReference type="ARBA" id="ARBA00022683"/>
    </source>
</evidence>
<comment type="subcellular location">
    <subcellularLocation>
        <location evidence="5">Cytoplasm</location>
    </subcellularLocation>
</comment>
<feature type="domain" description="HPr" evidence="17">
    <location>
        <begin position="157"/>
        <end position="244"/>
    </location>
</feature>
<dbReference type="InterPro" id="IPR001020">
    <property type="entry name" value="PTS_HPr_His_P_site"/>
</dbReference>
<dbReference type="EMBL" id="QVMU01000002">
    <property type="protein sequence ID" value="RJX74359.1"/>
    <property type="molecule type" value="Genomic_DNA"/>
</dbReference>
<evidence type="ECO:0000256" key="3">
    <source>
        <dbReference type="ARBA" id="ARBA00001946"/>
    </source>
</evidence>
<dbReference type="Gene3D" id="1.10.274.10">
    <property type="entry name" value="PtsI, HPr-binding domain"/>
    <property type="match status" value="1"/>
</dbReference>
<dbReference type="SUPFAM" id="SSF51621">
    <property type="entry name" value="Phosphoenolpyruvate/pyruvate domain"/>
    <property type="match status" value="1"/>
</dbReference>
<sequence>MVGIVVVSHSRRLAEGVAELAIQMTQGKVNLAIAAGIDDPENPIGTDAIAVMAALEEVCDEQGAVVLMDLGSALLSTEMALELLDDEMRDKIALIAAPIVEGTMAASVAAAAGLPIEAVIAEARSALDVKREHLGEMSDDENHASQPHMDASSLQNALDFTWHVQNPHGIHARPAAAIVGQLATFNCDMWLEKGEQRVSAKSLNNIAKLGVRCGDSVCFYASGSDAQAAVNAFAQLANDHFGEADAVRLGVQEEAEDVQESMQELVEAHGISGAIAGLSVNGGIVSAPAVLFAQEMPAIPVREFEAESAEITRIQQAIELVKLHLSAQAKLPHGDIFQAHLMMLSDPEWWQAIVEGIKQGAIAEQAWMDTVNTLATDYRNADSVYMREREADVFDIARQVMIQMTGEKPAAVEISQPSILLARDLMPSDVAGLDKNKVLAICLSEGGKTSHSAILARAMGIPAIVKVQGCLDQVKPGQVITVDGFSGLLWFAPSAEVEAELEQKRSEWLEAQQVAQQSAQQQAITCDGTEIQVLANIGGPEDVSFALQNGAEGVGLFRTEFLFQTSDELPSEDEQYTVYRDIANAFGDKPLTIRSLDVGGDKPLAAYPMPEEENPFLGLRGVRLCLQHEELFVTQIRAVLRAHQEQSNIQLMIPMIAMVEEVRRVKALIAREAKVLGIQSLDLPVGIMIEVPAAVLNADALAQEVDFFSIGTNDLTQYVMAADRGNTAVAELVNYFEPAVIRAIEITCIAGNKAGIPVSMCGEMAGDTKATDLLLQLGLRKFSASASVLPALKEQVRTVDLSVQA</sequence>
<dbReference type="GO" id="GO:0008965">
    <property type="term" value="F:phosphoenolpyruvate-protein phosphotransferase activity"/>
    <property type="evidence" value="ECO:0007669"/>
    <property type="project" value="UniProtKB-EC"/>
</dbReference>
<protein>
    <submittedName>
        <fullName evidence="18">Phosphoenolpyruvate--protein phosphotransferase</fullName>
        <ecNumber evidence="18">2.7.3.9</ecNumber>
    </submittedName>
</protein>
<comment type="similarity">
    <text evidence="6">Belongs to the PEP-utilizing enzyme family.</text>
</comment>
<evidence type="ECO:0000256" key="5">
    <source>
        <dbReference type="ARBA" id="ARBA00004496"/>
    </source>
</evidence>
<dbReference type="InterPro" id="IPR050499">
    <property type="entry name" value="PEP-utilizing_PTS_enzyme"/>
</dbReference>
<evidence type="ECO:0000256" key="10">
    <source>
        <dbReference type="ARBA" id="ARBA00022679"/>
    </source>
</evidence>
<dbReference type="CDD" id="cd00367">
    <property type="entry name" value="PTS-HPr_like"/>
    <property type="match status" value="1"/>
</dbReference>
<keyword evidence="11" id="KW-0598">Phosphotransferase system</keyword>
<gene>
    <name evidence="18" type="primary">ptsP</name>
    <name evidence="18" type="ORF">DZ860_04330</name>
</gene>
<keyword evidence="13" id="KW-0418">Kinase</keyword>
<dbReference type="GO" id="GO:0046872">
    <property type="term" value="F:metal ion binding"/>
    <property type="evidence" value="ECO:0007669"/>
    <property type="project" value="UniProtKB-KW"/>
</dbReference>
<dbReference type="SUPFAM" id="SSF55594">
    <property type="entry name" value="HPr-like"/>
    <property type="match status" value="1"/>
</dbReference>
<dbReference type="Gene3D" id="3.30.1340.10">
    <property type="entry name" value="HPr-like"/>
    <property type="match status" value="1"/>
</dbReference>
<dbReference type="InterPro" id="IPR008731">
    <property type="entry name" value="PTS_EIN"/>
</dbReference>
<dbReference type="Proteomes" id="UP000273252">
    <property type="component" value="Unassembled WGS sequence"/>
</dbReference>
<evidence type="ECO:0000256" key="2">
    <source>
        <dbReference type="ARBA" id="ARBA00001113"/>
    </source>
</evidence>
<dbReference type="NCBIfam" id="TIGR01417">
    <property type="entry name" value="PTS_I_fam"/>
    <property type="match status" value="1"/>
</dbReference>
<evidence type="ECO:0000259" key="17">
    <source>
        <dbReference type="PROSITE" id="PS51350"/>
    </source>
</evidence>
<evidence type="ECO:0000256" key="9">
    <source>
        <dbReference type="ARBA" id="ARBA00022597"/>
    </source>
</evidence>
<name>A0A3A6R0Q4_9VIBR</name>
<dbReference type="InterPro" id="IPR000032">
    <property type="entry name" value="HPr-like"/>
</dbReference>
<dbReference type="EC" id="2.7.3.9" evidence="18"/>
<dbReference type="PRINTS" id="PR00107">
    <property type="entry name" value="PHOSPHOCPHPR"/>
</dbReference>
<dbReference type="InterPro" id="IPR004701">
    <property type="entry name" value="PTS_EIIA_man-typ"/>
</dbReference>
<dbReference type="InterPro" id="IPR023151">
    <property type="entry name" value="PEP_util_CS"/>
</dbReference>
<evidence type="ECO:0000259" key="16">
    <source>
        <dbReference type="PROSITE" id="PS51096"/>
    </source>
</evidence>
<dbReference type="SUPFAM" id="SSF47831">
    <property type="entry name" value="Enzyme I of the PEP:sugar phosphotransferase system HPr-binding (sub)domain"/>
    <property type="match status" value="1"/>
</dbReference>
<evidence type="ECO:0000256" key="8">
    <source>
        <dbReference type="ARBA" id="ARBA00022490"/>
    </source>
</evidence>
<evidence type="ECO:0000256" key="1">
    <source>
        <dbReference type="ARBA" id="ARBA00000683"/>
    </source>
</evidence>
<dbReference type="PANTHER" id="PTHR46244:SF6">
    <property type="entry name" value="PHOSPHOENOLPYRUVATE-PROTEIN PHOSPHOTRANSFERASE"/>
    <property type="match status" value="1"/>
</dbReference>
<dbReference type="InterPro" id="IPR036662">
    <property type="entry name" value="PTS_EIIA_man-typ_sf"/>
</dbReference>
<dbReference type="InterPro" id="IPR006318">
    <property type="entry name" value="PTS_EI-like"/>
</dbReference>
<evidence type="ECO:0000313" key="19">
    <source>
        <dbReference type="Proteomes" id="UP000273252"/>
    </source>
</evidence>
<comment type="cofactor">
    <cofactor evidence="3">
        <name>Mg(2+)</name>
        <dbReference type="ChEBI" id="CHEBI:18420"/>
    </cofactor>
</comment>
<dbReference type="RefSeq" id="WP_120029695.1">
    <property type="nucleotide sequence ID" value="NZ_QVMU01000002.1"/>
</dbReference>
<comment type="catalytic activity">
    <reaction evidence="2">
        <text>dihydroxyacetone + phosphoenolpyruvate = dihydroxyacetone phosphate + pyruvate</text>
        <dbReference type="Rhea" id="RHEA:18381"/>
        <dbReference type="ChEBI" id="CHEBI:15361"/>
        <dbReference type="ChEBI" id="CHEBI:16016"/>
        <dbReference type="ChEBI" id="CHEBI:57642"/>
        <dbReference type="ChEBI" id="CHEBI:58702"/>
        <dbReference type="EC" id="2.7.1.121"/>
    </reaction>
</comment>
<evidence type="ECO:0000256" key="6">
    <source>
        <dbReference type="ARBA" id="ARBA00007837"/>
    </source>
</evidence>
<comment type="subunit">
    <text evidence="15">Homodimer. The dihydroxyacetone kinase complex is composed of a homodimer of DhaM, a homodimer of DhaK and the subunit DhaL.</text>
</comment>
<dbReference type="InterPro" id="IPR036637">
    <property type="entry name" value="Phosphohistidine_dom_sf"/>
</dbReference>
<keyword evidence="12" id="KW-0479">Metal-binding</keyword>
<organism evidence="18 19">
    <name type="scientific">Vibrio sinensis</name>
    <dbReference type="NCBI Taxonomy" id="2302434"/>
    <lineage>
        <taxon>Bacteria</taxon>
        <taxon>Pseudomonadati</taxon>
        <taxon>Pseudomonadota</taxon>
        <taxon>Gammaproteobacteria</taxon>
        <taxon>Vibrionales</taxon>
        <taxon>Vibrionaceae</taxon>
        <taxon>Vibrio</taxon>
    </lineage>
</organism>
<keyword evidence="19" id="KW-1185">Reference proteome</keyword>
<dbReference type="GO" id="GO:0009401">
    <property type="term" value="P:phosphoenolpyruvate-dependent sugar phosphotransferase system"/>
    <property type="evidence" value="ECO:0007669"/>
    <property type="project" value="UniProtKB-KW"/>
</dbReference>
<dbReference type="InterPro" id="IPR040442">
    <property type="entry name" value="Pyrv_kinase-like_dom_sf"/>
</dbReference>
<dbReference type="PROSITE" id="PS00742">
    <property type="entry name" value="PEP_ENZYMES_2"/>
    <property type="match status" value="1"/>
</dbReference>
<dbReference type="InterPro" id="IPR000121">
    <property type="entry name" value="PEP_util_C"/>
</dbReference>
<reference evidence="18 19" key="1">
    <citation type="submission" date="2018-08" db="EMBL/GenBank/DDBJ databases">
        <title>Vibrio isolated from the Eastern China Marginal Seas.</title>
        <authorList>
            <person name="Li Y."/>
        </authorList>
    </citation>
    <scope>NUCLEOTIDE SEQUENCE [LARGE SCALE GENOMIC DNA]</scope>
    <source>
        <strain evidence="18 19">BEI233</strain>
    </source>
</reference>
<feature type="domain" description="PTS EIIA type-4" evidence="16">
    <location>
        <begin position="1"/>
        <end position="134"/>
    </location>
</feature>
<keyword evidence="9" id="KW-0762">Sugar transport</keyword>
<dbReference type="Pfam" id="PF02896">
    <property type="entry name" value="PEP-utilizers_C"/>
    <property type="match status" value="1"/>
</dbReference>